<proteinExistence type="predicted"/>
<dbReference type="EMBL" id="UINC01003196">
    <property type="protein sequence ID" value="SVA04175.1"/>
    <property type="molecule type" value="Genomic_DNA"/>
</dbReference>
<reference evidence="1" key="1">
    <citation type="submission" date="2018-05" db="EMBL/GenBank/DDBJ databases">
        <authorList>
            <person name="Lanie J.A."/>
            <person name="Ng W.-L."/>
            <person name="Kazmierczak K.M."/>
            <person name="Andrzejewski T.M."/>
            <person name="Davidsen T.M."/>
            <person name="Wayne K.J."/>
            <person name="Tettelin H."/>
            <person name="Glass J.I."/>
            <person name="Rusch D."/>
            <person name="Podicherti R."/>
            <person name="Tsui H.-C.T."/>
            <person name="Winkler M.E."/>
        </authorList>
    </citation>
    <scope>NUCLEOTIDE SEQUENCE</scope>
</reference>
<name>A0A381SJE1_9ZZZZ</name>
<dbReference type="AlphaFoldDB" id="A0A381SJE1"/>
<evidence type="ECO:0000313" key="1">
    <source>
        <dbReference type="EMBL" id="SVA04175.1"/>
    </source>
</evidence>
<protein>
    <submittedName>
        <fullName evidence="1">Uncharacterized protein</fullName>
    </submittedName>
</protein>
<organism evidence="1">
    <name type="scientific">marine metagenome</name>
    <dbReference type="NCBI Taxonomy" id="408172"/>
    <lineage>
        <taxon>unclassified sequences</taxon>
        <taxon>metagenomes</taxon>
        <taxon>ecological metagenomes</taxon>
    </lineage>
</organism>
<gene>
    <name evidence="1" type="ORF">METZ01_LOCUS57029</name>
</gene>
<sequence length="22" mass="2575">MVVMARSELLLDTEFCEINYVV</sequence>
<accession>A0A381SJE1</accession>